<proteinExistence type="predicted"/>
<gene>
    <name evidence="4" type="ORF">HCB26_12060</name>
</gene>
<feature type="domain" description="Bacterial Ig" evidence="2">
    <location>
        <begin position="1019"/>
        <end position="1098"/>
    </location>
</feature>
<dbReference type="NCBIfam" id="NF033510">
    <property type="entry name" value="Ca_tandemer"/>
    <property type="match status" value="5"/>
</dbReference>
<evidence type="ECO:0008006" key="6">
    <source>
        <dbReference type="Google" id="ProtNLM"/>
    </source>
</evidence>
<feature type="domain" description="Bacterial Ig" evidence="3">
    <location>
        <begin position="1279"/>
        <end position="1357"/>
    </location>
</feature>
<dbReference type="RefSeq" id="WP_185576974.1">
    <property type="nucleotide sequence ID" value="NZ_JAARYH010000004.1"/>
</dbReference>
<feature type="chain" id="PRO_5030609467" description="Bacterial Ig domain-containing protein" evidence="1">
    <location>
        <begin position="35"/>
        <end position="1444"/>
    </location>
</feature>
<organism evidence="4 5">
    <name type="scientific">Listeria booriae</name>
    <dbReference type="NCBI Taxonomy" id="1552123"/>
    <lineage>
        <taxon>Bacteria</taxon>
        <taxon>Bacillati</taxon>
        <taxon>Bacillota</taxon>
        <taxon>Bacilli</taxon>
        <taxon>Bacillales</taxon>
        <taxon>Listeriaceae</taxon>
        <taxon>Listeria</taxon>
    </lineage>
</organism>
<sequence length="1444" mass="148084">MSKNQTMKKVAMAVVAANVVASSLITTMPAKSMAAENDGSTAVGNQAETKLQSGLKSTGLGATIQNRNLIKDPNFTQFNQDTNNGWFYSVARASNLPYSALPLVNQNGIYSIKNTYDSNIFGTAQAITVDGESAVEIHSKTSTEVAPQIATSFSQKLTGLVPGQTYKVSIDYRVSATTLGTDQTVGTLDPNKFAFCLTKDPITNAKGSFYDNSWIGYTNSDRSWKKFEYSFVAPSETLYLQSKQYPYSSIAGREMVSQYKNISLTNTDQIAPTAPEVNEVFTNSTSVSGTTEANATVSVKANGTEIGTAQANSSGAYTVTIPEQAYSTPLQVTAQDIAGNISDATTVNVKQAPIATPTINPLTSKSTTASGTGEAGSTLTFKANGIEYPTTVTSSGTWSVTIPKQAANAVVEATSVLNGVSSAKATATVSYEGPNTPVLDNVTNTSTRVTGTGDPGNTITIKVKPSNISYSGTVDVFGEFAINIDTPDAGATVEAVAQDSTGTISSKATKTVLDVIAPDAPSVNAVKDTDTIISGTGEANCDVTVKLPSGGNIQGRTNSQGIFSITIPKQAVGANLEVSLTDAAGNKGAATIVTVQADTLANPTVNRVSNQDTKVTGTGVAGATVTVQANNTTYTDTVKADGTYEVAVPKLAAGTNVSVEQTKSGVTSGSVTTIVQDDAVPSAPTVNAVKDTDTAVTGTATAGNLVSIKIGDANYSAVVAANGTYSITIPAQASGTKISVTAKNTANDKVSEATQVTVTDTTLGAPAIDGVNTASTNVTVTGEKGALISVRLPDGTVLTKVADNTGKAVISIPKQTAGAVLTATQTGANGKASAAASVTVVSSTLAAPTINDYYATAGYVTGKAPAGASKIALYIDNQLVRYGAIDSNGNYQIYAADNAKMNTAGTAFQVVAVDADGNMGTKANATVKAKIAAPSINEYYTTDVYAKGTATGASKVTLYVNGKAVRTAAVNADGNYSIYTGDQASLATAGATFQISASNAAGVESTKTTGTVKSKLTAPVINKYVATDAYARGTASAGSKQVVLYVDGKAVRTAGVNADGTYAIYTGDQAKLATAGNTFQISSKDAAGNESPKATGTVVSVLAAPTIATYYTTDVYATGTTPAGATKVALYVDGKFVRYATVTDGKFSIYTGDQAKLATAGNTFQIASVDAKGTIGNMTTATVQADNRAAYQLAATGFNMATDQNVSGTAGSSITRVKIFVNGDVKRQTSVADGAYAIYAKDVITSASDTVEIAGYDAQGFERNRVTVPVTSVAPATYNVTADQYNVFSGEYVTGTADAAVTKVKLVVNGVDARTTTTANGAYSIYAQDKITSASDNVQIVALDKDNVARKTISVQVVNDNPAAKVITPVDYTIGTDNITGTFGSDIKKVQLFVNGAFARQAAISGNSFTVYAADKVTSASQKVEMVGFDASGAEISRQAVNVK</sequence>
<feature type="domain" description="Bacterial Ig" evidence="2">
    <location>
        <begin position="434"/>
        <end position="514"/>
    </location>
</feature>
<feature type="domain" description="Bacterial Ig" evidence="3">
    <location>
        <begin position="1367"/>
        <end position="1444"/>
    </location>
</feature>
<dbReference type="InterPro" id="IPR046746">
    <property type="entry name" value="Big_15"/>
</dbReference>
<evidence type="ECO:0000256" key="1">
    <source>
        <dbReference type="SAM" id="SignalP"/>
    </source>
</evidence>
<feature type="domain" description="Bacterial Ig" evidence="3">
    <location>
        <begin position="1194"/>
        <end position="1271"/>
    </location>
</feature>
<dbReference type="Pfam" id="PF17936">
    <property type="entry name" value="Big_6"/>
    <property type="match status" value="7"/>
</dbReference>
<dbReference type="InterPro" id="IPR013783">
    <property type="entry name" value="Ig-like_fold"/>
</dbReference>
<reference evidence="4 5" key="1">
    <citation type="submission" date="2020-03" db="EMBL/GenBank/DDBJ databases">
        <title>Soil Listeria distribution.</title>
        <authorList>
            <person name="Liao J."/>
            <person name="Wiedmann M."/>
        </authorList>
    </citation>
    <scope>NUCLEOTIDE SEQUENCE [LARGE SCALE GENOMIC DNA]</scope>
    <source>
        <strain evidence="4 5">FSL L7-0245</strain>
    </source>
</reference>
<feature type="domain" description="Bacterial Ig" evidence="2">
    <location>
        <begin position="517"/>
        <end position="596"/>
    </location>
</feature>
<dbReference type="EMBL" id="JAARYH010000004">
    <property type="protein sequence ID" value="MBC2167304.1"/>
    <property type="molecule type" value="Genomic_DNA"/>
</dbReference>
<comment type="caution">
    <text evidence="4">The sequence shown here is derived from an EMBL/GenBank/DDBJ whole genome shotgun (WGS) entry which is preliminary data.</text>
</comment>
<dbReference type="Proteomes" id="UP000519573">
    <property type="component" value="Unassembled WGS sequence"/>
</dbReference>
<evidence type="ECO:0000313" key="4">
    <source>
        <dbReference type="EMBL" id="MBC2167304.1"/>
    </source>
</evidence>
<feature type="domain" description="Bacterial Ig" evidence="2">
    <location>
        <begin position="681"/>
        <end position="760"/>
    </location>
</feature>
<feature type="domain" description="Bacterial Ig" evidence="2">
    <location>
        <begin position="271"/>
        <end position="350"/>
    </location>
</feature>
<keyword evidence="1" id="KW-0732">Signal</keyword>
<evidence type="ECO:0000259" key="2">
    <source>
        <dbReference type="Pfam" id="PF17936"/>
    </source>
</evidence>
<protein>
    <recommendedName>
        <fullName evidence="6">Bacterial Ig domain-containing protein</fullName>
    </recommendedName>
</protein>
<evidence type="ECO:0000259" key="3">
    <source>
        <dbReference type="Pfam" id="PF20622"/>
    </source>
</evidence>
<feature type="domain" description="Bacterial Ig" evidence="2">
    <location>
        <begin position="602"/>
        <end position="677"/>
    </location>
</feature>
<evidence type="ECO:0000313" key="5">
    <source>
        <dbReference type="Proteomes" id="UP000519573"/>
    </source>
</evidence>
<name>A0A7X1D6B2_9LIST</name>
<feature type="domain" description="Bacterial Ig" evidence="2">
    <location>
        <begin position="765"/>
        <end position="840"/>
    </location>
</feature>
<accession>A0A7X1D6B2</accession>
<feature type="signal peptide" evidence="1">
    <location>
        <begin position="1"/>
        <end position="34"/>
    </location>
</feature>
<dbReference type="Gene3D" id="2.60.40.10">
    <property type="entry name" value="Immunoglobulins"/>
    <property type="match status" value="8"/>
</dbReference>
<dbReference type="InterPro" id="IPR041498">
    <property type="entry name" value="Big_6"/>
</dbReference>
<dbReference type="Pfam" id="PF20622">
    <property type="entry name" value="Big_15"/>
    <property type="match status" value="3"/>
</dbReference>